<dbReference type="PANTHER" id="PTHR14362:SF2">
    <property type="entry name" value="COILED-COIL DOMAIN-CONTAINING PROTEIN 81"/>
    <property type="match status" value="1"/>
</dbReference>
<comment type="caution">
    <text evidence="1">The sequence shown here is derived from an EMBL/GenBank/DDBJ whole genome shotgun (WGS) entry which is preliminary data.</text>
</comment>
<dbReference type="EMBL" id="CATNWA010019679">
    <property type="protein sequence ID" value="CAI9614438.1"/>
    <property type="molecule type" value="Genomic_DNA"/>
</dbReference>
<keyword evidence="2" id="KW-1185">Reference proteome</keyword>
<name>A0ABN9H104_9NEOB</name>
<protein>
    <submittedName>
        <fullName evidence="1">Uncharacterized protein</fullName>
    </submittedName>
</protein>
<evidence type="ECO:0000313" key="2">
    <source>
        <dbReference type="Proteomes" id="UP001162483"/>
    </source>
</evidence>
<evidence type="ECO:0000313" key="1">
    <source>
        <dbReference type="EMBL" id="CAI9614438.1"/>
    </source>
</evidence>
<accession>A0ABN9H104</accession>
<dbReference type="Proteomes" id="UP001162483">
    <property type="component" value="Unassembled WGS sequence"/>
</dbReference>
<organism evidence="1 2">
    <name type="scientific">Staurois parvus</name>
    <dbReference type="NCBI Taxonomy" id="386267"/>
    <lineage>
        <taxon>Eukaryota</taxon>
        <taxon>Metazoa</taxon>
        <taxon>Chordata</taxon>
        <taxon>Craniata</taxon>
        <taxon>Vertebrata</taxon>
        <taxon>Euteleostomi</taxon>
        <taxon>Amphibia</taxon>
        <taxon>Batrachia</taxon>
        <taxon>Anura</taxon>
        <taxon>Neobatrachia</taxon>
        <taxon>Ranoidea</taxon>
        <taxon>Ranidae</taxon>
        <taxon>Staurois</taxon>
    </lineage>
</organism>
<feature type="non-terminal residue" evidence="1">
    <location>
        <position position="79"/>
    </location>
</feature>
<sequence>MNFSRPDPEVNQMNILRTTTSPACLDHCRAGQELCYLCLQRAQKNIPVYFTEERKLKDKEEERILQQYQHMKDQEAILK</sequence>
<dbReference type="InterPro" id="IPR026295">
    <property type="entry name" value="CCD81"/>
</dbReference>
<dbReference type="PANTHER" id="PTHR14362">
    <property type="entry name" value="COILED-COIL DOMAIN-CONTAINING PROTEIN 81"/>
    <property type="match status" value="1"/>
</dbReference>
<reference evidence="1" key="1">
    <citation type="submission" date="2023-05" db="EMBL/GenBank/DDBJ databases">
        <authorList>
            <person name="Stuckert A."/>
        </authorList>
    </citation>
    <scope>NUCLEOTIDE SEQUENCE</scope>
</reference>
<proteinExistence type="predicted"/>
<gene>
    <name evidence="1" type="ORF">SPARVUS_LOCUS15056034</name>
</gene>